<dbReference type="eggNOG" id="COG0730">
    <property type="taxonomic scope" value="Bacteria"/>
</dbReference>
<dbReference type="Pfam" id="PF01925">
    <property type="entry name" value="TauE"/>
    <property type="match status" value="1"/>
</dbReference>
<dbReference type="InterPro" id="IPR002781">
    <property type="entry name" value="TM_pro_TauE-like"/>
</dbReference>
<gene>
    <name evidence="9" type="ordered locus">Marme_2857</name>
</gene>
<evidence type="ECO:0000313" key="9">
    <source>
        <dbReference type="EMBL" id="ADZ92079.1"/>
    </source>
</evidence>
<evidence type="ECO:0000313" key="10">
    <source>
        <dbReference type="Proteomes" id="UP000001062"/>
    </source>
</evidence>
<keyword evidence="7 8" id="KW-0472">Membrane</keyword>
<feature type="transmembrane region" description="Helical" evidence="8">
    <location>
        <begin position="90"/>
        <end position="107"/>
    </location>
</feature>
<keyword evidence="3" id="KW-0813">Transport</keyword>
<dbReference type="KEGG" id="mme:Marme_2857"/>
<proteinExistence type="inferred from homology"/>
<feature type="transmembrane region" description="Helical" evidence="8">
    <location>
        <begin position="174"/>
        <end position="192"/>
    </location>
</feature>
<organism evidence="9 10">
    <name type="scientific">Marinomonas mediterranea (strain ATCC 700492 / JCM 21426 / NBRC 103028 / MMB-1)</name>
    <dbReference type="NCBI Taxonomy" id="717774"/>
    <lineage>
        <taxon>Bacteria</taxon>
        <taxon>Pseudomonadati</taxon>
        <taxon>Pseudomonadota</taxon>
        <taxon>Gammaproteobacteria</taxon>
        <taxon>Oceanospirillales</taxon>
        <taxon>Oceanospirillaceae</taxon>
        <taxon>Marinomonas</taxon>
    </lineage>
</organism>
<dbReference type="EMBL" id="CP002583">
    <property type="protein sequence ID" value="ADZ92079.1"/>
    <property type="molecule type" value="Genomic_DNA"/>
</dbReference>
<evidence type="ECO:0000256" key="5">
    <source>
        <dbReference type="ARBA" id="ARBA00022692"/>
    </source>
</evidence>
<accession>F2JZW7</accession>
<dbReference type="PANTHER" id="PTHR30269">
    <property type="entry name" value="TRANSMEMBRANE PROTEIN YFCA"/>
    <property type="match status" value="1"/>
</dbReference>
<keyword evidence="10" id="KW-1185">Reference proteome</keyword>
<evidence type="ECO:0000256" key="4">
    <source>
        <dbReference type="ARBA" id="ARBA00022475"/>
    </source>
</evidence>
<feature type="transmembrane region" description="Helical" evidence="8">
    <location>
        <begin position="20"/>
        <end position="40"/>
    </location>
</feature>
<dbReference type="AlphaFoldDB" id="F2JZW7"/>
<dbReference type="OrthoDB" id="554695at2"/>
<evidence type="ECO:0000256" key="8">
    <source>
        <dbReference type="RuleBase" id="RU363041"/>
    </source>
</evidence>
<feature type="transmembrane region" description="Helical" evidence="8">
    <location>
        <begin position="204"/>
        <end position="226"/>
    </location>
</feature>
<evidence type="ECO:0000256" key="6">
    <source>
        <dbReference type="ARBA" id="ARBA00022989"/>
    </source>
</evidence>
<dbReference type="RefSeq" id="WP_013661982.1">
    <property type="nucleotide sequence ID" value="NC_015276.1"/>
</dbReference>
<dbReference type="PANTHER" id="PTHR30269:SF0">
    <property type="entry name" value="MEMBRANE TRANSPORTER PROTEIN YFCA-RELATED"/>
    <property type="match status" value="1"/>
</dbReference>
<name>F2JZW7_MARM1</name>
<sequence>MPEFIVSLSAFNLDAFTLDSHVLLFLFLVAICAGVVDAIAGGGGLITIPSLLIAGVPPILTLGTNRLQAVIGESTAFITFLLHNQIQAKSLITGITFTAIGALAGSYSVSLFDKDTLEILLPILMVCITTYAIFSKRIKGTEATQGKTSTRSFMISCGLIIGFYNGFFGPGTGSIWMLAFVILLGFTIKQASIMTKPLNLMGNLVSLFFFLGISAVDYRIGLAMGAGQVIGSVIGSKVVISKGDTIVRPVFITVTLLMTSKLIYEELSSDHLSTVMSSIMN</sequence>
<keyword evidence="5 8" id="KW-0812">Transmembrane</keyword>
<evidence type="ECO:0000256" key="1">
    <source>
        <dbReference type="ARBA" id="ARBA00004651"/>
    </source>
</evidence>
<evidence type="ECO:0000256" key="2">
    <source>
        <dbReference type="ARBA" id="ARBA00009142"/>
    </source>
</evidence>
<evidence type="ECO:0000256" key="3">
    <source>
        <dbReference type="ARBA" id="ARBA00022448"/>
    </source>
</evidence>
<dbReference type="Proteomes" id="UP000001062">
    <property type="component" value="Chromosome"/>
</dbReference>
<dbReference type="GO" id="GO:0005886">
    <property type="term" value="C:plasma membrane"/>
    <property type="evidence" value="ECO:0007669"/>
    <property type="project" value="UniProtKB-SubCell"/>
</dbReference>
<reference evidence="9 10" key="1">
    <citation type="journal article" date="2012" name="Stand. Genomic Sci.">
        <title>Complete genome sequence of the melanogenic marine bacterium Marinomonas mediterranea type strain (MMB-1(T)).</title>
        <authorList>
            <person name="Lucas-Elio P."/>
            <person name="Goodwin L."/>
            <person name="Woyke T."/>
            <person name="Pitluck S."/>
            <person name="Nolan M."/>
            <person name="Kyrpides N.C."/>
            <person name="Detter J.C."/>
            <person name="Copeland A."/>
            <person name="Teshima H."/>
            <person name="Bruce D."/>
            <person name="Detter C."/>
            <person name="Tapia R."/>
            <person name="Han S."/>
            <person name="Land M.L."/>
            <person name="Ivanova N."/>
            <person name="Mikhailova N."/>
            <person name="Johnston A.W."/>
            <person name="Sanchez-Amat A."/>
        </authorList>
    </citation>
    <scope>NUCLEOTIDE SEQUENCE [LARGE SCALE GENOMIC DNA]</scope>
    <source>
        <strain evidence="10">ATCC 700492 / JCM 21426 / NBRC 103028 / MMB-1</strain>
    </source>
</reference>
<evidence type="ECO:0000256" key="7">
    <source>
        <dbReference type="ARBA" id="ARBA00023136"/>
    </source>
</evidence>
<dbReference type="HOGENOM" id="CLU_045498_2_1_6"/>
<dbReference type="InterPro" id="IPR052017">
    <property type="entry name" value="TSUP"/>
</dbReference>
<keyword evidence="4 8" id="KW-1003">Cell membrane</keyword>
<dbReference type="PATRIC" id="fig|717774.3.peg.2940"/>
<keyword evidence="6 8" id="KW-1133">Transmembrane helix</keyword>
<feature type="transmembrane region" description="Helical" evidence="8">
    <location>
        <begin position="119"/>
        <end position="138"/>
    </location>
</feature>
<comment type="similarity">
    <text evidence="2 8">Belongs to the 4-toluene sulfonate uptake permease (TSUP) (TC 2.A.102) family.</text>
</comment>
<comment type="subcellular location">
    <subcellularLocation>
        <location evidence="1 8">Cell membrane</location>
        <topology evidence="1 8">Multi-pass membrane protein</topology>
    </subcellularLocation>
</comment>
<protein>
    <recommendedName>
        <fullName evidence="8">Probable membrane transporter protein</fullName>
    </recommendedName>
</protein>